<dbReference type="PANTHER" id="PTHR36302">
    <property type="entry name" value="BLR7088 PROTEIN"/>
    <property type="match status" value="1"/>
</dbReference>
<feature type="region of interest" description="Disordered" evidence="1">
    <location>
        <begin position="30"/>
        <end position="56"/>
    </location>
</feature>
<gene>
    <name evidence="3" type="ORF">GCM10010841_22200</name>
</gene>
<evidence type="ECO:0000313" key="4">
    <source>
        <dbReference type="Proteomes" id="UP000661918"/>
    </source>
</evidence>
<dbReference type="PANTHER" id="PTHR36302:SF1">
    <property type="entry name" value="COPPER CHAPERONE PCU(A)C"/>
    <property type="match status" value="1"/>
</dbReference>
<dbReference type="EMBL" id="BMOM01000017">
    <property type="protein sequence ID" value="GGM13143.1"/>
    <property type="molecule type" value="Genomic_DNA"/>
</dbReference>
<evidence type="ECO:0000256" key="2">
    <source>
        <dbReference type="SAM" id="SignalP"/>
    </source>
</evidence>
<comment type="caution">
    <text evidence="3">The sequence shown here is derived from an EMBL/GenBank/DDBJ whole genome shotgun (WGS) entry which is preliminary data.</text>
</comment>
<evidence type="ECO:0000313" key="3">
    <source>
        <dbReference type="EMBL" id="GGM13143.1"/>
    </source>
</evidence>
<sequence length="176" mass="17705">MPHFRISRQVLAATLGAVAIGLSALALSPAPSHSTPAGHSPTAGAHAPAQHTAPGTLPLQAQGATVVAVPPVIKETSVFATLINTGQTPIVLKGASAEVAAHGMLMVTASQSGMVGMSMTPTLTVPAGGRLVLSATGSHLMLMGLKRPLKVGETLRLTLSAADGRTFSLNATVRKP</sequence>
<dbReference type="Proteomes" id="UP000661918">
    <property type="component" value="Unassembled WGS sequence"/>
</dbReference>
<dbReference type="InterPro" id="IPR036182">
    <property type="entry name" value="PCuAC_sf"/>
</dbReference>
<reference evidence="4" key="1">
    <citation type="journal article" date="2019" name="Int. J. Syst. Evol. Microbiol.">
        <title>The Global Catalogue of Microorganisms (GCM) 10K type strain sequencing project: providing services to taxonomists for standard genome sequencing and annotation.</title>
        <authorList>
            <consortium name="The Broad Institute Genomics Platform"/>
            <consortium name="The Broad Institute Genome Sequencing Center for Infectious Disease"/>
            <person name="Wu L."/>
            <person name="Ma J."/>
        </authorList>
    </citation>
    <scope>NUCLEOTIDE SEQUENCE [LARGE SCALE GENOMIC DNA]</scope>
    <source>
        <strain evidence="4">JCM 15443</strain>
    </source>
</reference>
<evidence type="ECO:0008006" key="5">
    <source>
        <dbReference type="Google" id="ProtNLM"/>
    </source>
</evidence>
<dbReference type="InterPro" id="IPR058248">
    <property type="entry name" value="Lxx211020-like"/>
</dbReference>
<dbReference type="RefSeq" id="WP_188904419.1">
    <property type="nucleotide sequence ID" value="NZ_BMOM01000017.1"/>
</dbReference>
<dbReference type="InterPro" id="IPR007410">
    <property type="entry name" value="LpqE-like"/>
</dbReference>
<feature type="signal peptide" evidence="2">
    <location>
        <begin position="1"/>
        <end position="26"/>
    </location>
</feature>
<evidence type="ECO:0000256" key="1">
    <source>
        <dbReference type="SAM" id="MobiDB-lite"/>
    </source>
</evidence>
<dbReference type="Gene3D" id="2.60.40.1890">
    <property type="entry name" value="PCu(A)C copper chaperone"/>
    <property type="match status" value="1"/>
</dbReference>
<organism evidence="3 4">
    <name type="scientific">Deinococcus aerophilus</name>
    <dbReference type="NCBI Taxonomy" id="522488"/>
    <lineage>
        <taxon>Bacteria</taxon>
        <taxon>Thermotogati</taxon>
        <taxon>Deinococcota</taxon>
        <taxon>Deinococci</taxon>
        <taxon>Deinococcales</taxon>
        <taxon>Deinococcaceae</taxon>
        <taxon>Deinococcus</taxon>
    </lineage>
</organism>
<proteinExistence type="predicted"/>
<protein>
    <recommendedName>
        <fullName evidence="5">Copper chaperone PCu(A)C</fullName>
    </recommendedName>
</protein>
<dbReference type="SUPFAM" id="SSF110087">
    <property type="entry name" value="DR1885-like metal-binding protein"/>
    <property type="match status" value="1"/>
</dbReference>
<accession>A0ABQ2GV71</accession>
<feature type="chain" id="PRO_5045713170" description="Copper chaperone PCu(A)C" evidence="2">
    <location>
        <begin position="27"/>
        <end position="176"/>
    </location>
</feature>
<keyword evidence="2" id="KW-0732">Signal</keyword>
<dbReference type="Pfam" id="PF04314">
    <property type="entry name" value="PCuAC"/>
    <property type="match status" value="1"/>
</dbReference>
<keyword evidence="4" id="KW-1185">Reference proteome</keyword>
<name>A0ABQ2GV71_9DEIO</name>